<gene>
    <name evidence="2" type="ORF">P5673_021458</name>
</gene>
<organism evidence="2 3">
    <name type="scientific">Acropora cervicornis</name>
    <name type="common">Staghorn coral</name>
    <dbReference type="NCBI Taxonomy" id="6130"/>
    <lineage>
        <taxon>Eukaryota</taxon>
        <taxon>Metazoa</taxon>
        <taxon>Cnidaria</taxon>
        <taxon>Anthozoa</taxon>
        <taxon>Hexacorallia</taxon>
        <taxon>Scleractinia</taxon>
        <taxon>Astrocoeniina</taxon>
        <taxon>Acroporidae</taxon>
        <taxon>Acropora</taxon>
    </lineage>
</organism>
<accession>A0AAD9V0F1</accession>
<dbReference type="Proteomes" id="UP001249851">
    <property type="component" value="Unassembled WGS sequence"/>
</dbReference>
<name>A0AAD9V0F1_ACRCE</name>
<dbReference type="EMBL" id="JARQWQ010000055">
    <property type="protein sequence ID" value="KAK2556547.1"/>
    <property type="molecule type" value="Genomic_DNA"/>
</dbReference>
<keyword evidence="3" id="KW-1185">Reference proteome</keyword>
<sequence length="133" mass="15305">MLGLHNEIIHTSVDWFFKKAPKNHLGMMITQDYAGLFKFQTIFHAKAKKGQRSTAKDREKMKKSMQWLKTKIAKEKIDYLQTKATQPEVLRAKPRKGKRKESKGEIKQIMKKATKSTSKVSPQAFGKALSRAK</sequence>
<protein>
    <submittedName>
        <fullName evidence="2">Uncharacterized protein</fullName>
    </submittedName>
</protein>
<comment type="caution">
    <text evidence="2">The sequence shown here is derived from an EMBL/GenBank/DDBJ whole genome shotgun (WGS) entry which is preliminary data.</text>
</comment>
<evidence type="ECO:0000313" key="3">
    <source>
        <dbReference type="Proteomes" id="UP001249851"/>
    </source>
</evidence>
<evidence type="ECO:0000313" key="2">
    <source>
        <dbReference type="EMBL" id="KAK2556547.1"/>
    </source>
</evidence>
<evidence type="ECO:0000256" key="1">
    <source>
        <dbReference type="SAM" id="MobiDB-lite"/>
    </source>
</evidence>
<reference evidence="2" key="2">
    <citation type="journal article" date="2023" name="Science">
        <title>Genomic signatures of disease resistance in endangered staghorn corals.</title>
        <authorList>
            <person name="Vollmer S.V."/>
            <person name="Selwyn J.D."/>
            <person name="Despard B.A."/>
            <person name="Roesel C.L."/>
        </authorList>
    </citation>
    <scope>NUCLEOTIDE SEQUENCE</scope>
    <source>
        <strain evidence="2">K2</strain>
    </source>
</reference>
<feature type="compositionally biased region" description="Basic residues" evidence="1">
    <location>
        <begin position="92"/>
        <end position="101"/>
    </location>
</feature>
<proteinExistence type="predicted"/>
<dbReference type="AlphaFoldDB" id="A0AAD9V0F1"/>
<feature type="region of interest" description="Disordered" evidence="1">
    <location>
        <begin position="86"/>
        <end position="133"/>
    </location>
</feature>
<reference evidence="2" key="1">
    <citation type="journal article" date="2023" name="G3 (Bethesda)">
        <title>Whole genome assembly and annotation of the endangered Caribbean coral Acropora cervicornis.</title>
        <authorList>
            <person name="Selwyn J.D."/>
            <person name="Vollmer S.V."/>
        </authorList>
    </citation>
    <scope>NUCLEOTIDE SEQUENCE</scope>
    <source>
        <strain evidence="2">K2</strain>
    </source>
</reference>